<dbReference type="HOGENOM" id="CLU_001570_27_2_1"/>
<evidence type="ECO:0000256" key="7">
    <source>
        <dbReference type="PIRSR" id="PIRSR602401-1"/>
    </source>
</evidence>
<dbReference type="GO" id="GO:0004497">
    <property type="term" value="F:monooxygenase activity"/>
    <property type="evidence" value="ECO:0007669"/>
    <property type="project" value="InterPro"/>
</dbReference>
<keyword evidence="2" id="KW-0812">Transmembrane</keyword>
<evidence type="ECO:0000256" key="4">
    <source>
        <dbReference type="ARBA" id="ARBA00022989"/>
    </source>
</evidence>
<dbReference type="OMA" id="LFNMFAA"/>
<keyword evidence="3 7" id="KW-0479">Metal-binding</keyword>
<dbReference type="InterPro" id="IPR002401">
    <property type="entry name" value="Cyt_P450_E_grp-I"/>
</dbReference>
<dbReference type="EnsemblPlants" id="OB01G53180.1">
    <property type="protein sequence ID" value="OB01G53180.1"/>
    <property type="gene ID" value="OB01G53180"/>
</dbReference>
<dbReference type="GO" id="GO:0006629">
    <property type="term" value="P:lipid metabolic process"/>
    <property type="evidence" value="ECO:0007669"/>
    <property type="project" value="UniProtKB-ARBA"/>
</dbReference>
<dbReference type="PRINTS" id="PR00463">
    <property type="entry name" value="EP450I"/>
</dbReference>
<dbReference type="InterPro" id="IPR001128">
    <property type="entry name" value="Cyt_P450"/>
</dbReference>
<dbReference type="STRING" id="4533.J3L7W2"/>
<keyword evidence="4" id="KW-0472">Membrane</keyword>
<dbReference type="SUPFAM" id="SSF48264">
    <property type="entry name" value="Cytochrome P450"/>
    <property type="match status" value="2"/>
</dbReference>
<protein>
    <recommendedName>
        <fullName evidence="10">Cytochrome P450</fullName>
    </recommendedName>
</protein>
<dbReference type="InterPro" id="IPR036396">
    <property type="entry name" value="Cyt_P450_sf"/>
</dbReference>
<reference evidence="8" key="2">
    <citation type="submission" date="2013-04" db="UniProtKB">
        <authorList>
            <consortium name="EnsemblPlants"/>
        </authorList>
    </citation>
    <scope>IDENTIFICATION</scope>
</reference>
<dbReference type="Gramene" id="OB01G53180.1">
    <property type="protein sequence ID" value="OB01G53180.1"/>
    <property type="gene ID" value="OB01G53180"/>
</dbReference>
<keyword evidence="7" id="KW-0349">Heme</keyword>
<evidence type="ECO:0000256" key="1">
    <source>
        <dbReference type="ARBA" id="ARBA00010617"/>
    </source>
</evidence>
<reference evidence="8" key="1">
    <citation type="journal article" date="2013" name="Nat. Commun.">
        <title>Whole-genome sequencing of Oryza brachyantha reveals mechanisms underlying Oryza genome evolution.</title>
        <authorList>
            <person name="Chen J."/>
            <person name="Huang Q."/>
            <person name="Gao D."/>
            <person name="Wang J."/>
            <person name="Lang Y."/>
            <person name="Liu T."/>
            <person name="Li B."/>
            <person name="Bai Z."/>
            <person name="Luis Goicoechea J."/>
            <person name="Liang C."/>
            <person name="Chen C."/>
            <person name="Zhang W."/>
            <person name="Sun S."/>
            <person name="Liao Y."/>
            <person name="Zhang X."/>
            <person name="Yang L."/>
            <person name="Song C."/>
            <person name="Wang M."/>
            <person name="Shi J."/>
            <person name="Liu G."/>
            <person name="Liu J."/>
            <person name="Zhou H."/>
            <person name="Zhou W."/>
            <person name="Yu Q."/>
            <person name="An N."/>
            <person name="Chen Y."/>
            <person name="Cai Q."/>
            <person name="Wang B."/>
            <person name="Liu B."/>
            <person name="Min J."/>
            <person name="Huang Y."/>
            <person name="Wu H."/>
            <person name="Li Z."/>
            <person name="Zhang Y."/>
            <person name="Yin Y."/>
            <person name="Song W."/>
            <person name="Jiang J."/>
            <person name="Jackson S.A."/>
            <person name="Wing R.A."/>
            <person name="Wang J."/>
            <person name="Chen M."/>
        </authorList>
    </citation>
    <scope>NUCLEOTIDE SEQUENCE [LARGE SCALE GENOMIC DNA]</scope>
    <source>
        <strain evidence="8">cv. IRGC 101232</strain>
    </source>
</reference>
<dbReference type="AlphaFoldDB" id="J3L7W2"/>
<evidence type="ECO:0000256" key="6">
    <source>
        <dbReference type="ARBA" id="ARBA00023004"/>
    </source>
</evidence>
<dbReference type="CDD" id="cd11064">
    <property type="entry name" value="CYP86A"/>
    <property type="match status" value="1"/>
</dbReference>
<dbReference type="PROSITE" id="PS00086">
    <property type="entry name" value="CYTOCHROME_P450"/>
    <property type="match status" value="1"/>
</dbReference>
<proteinExistence type="inferred from homology"/>
<organism evidence="8">
    <name type="scientific">Oryza brachyantha</name>
    <name type="common">malo sina</name>
    <dbReference type="NCBI Taxonomy" id="4533"/>
    <lineage>
        <taxon>Eukaryota</taxon>
        <taxon>Viridiplantae</taxon>
        <taxon>Streptophyta</taxon>
        <taxon>Embryophyta</taxon>
        <taxon>Tracheophyta</taxon>
        <taxon>Spermatophyta</taxon>
        <taxon>Magnoliopsida</taxon>
        <taxon>Liliopsida</taxon>
        <taxon>Poales</taxon>
        <taxon>Poaceae</taxon>
        <taxon>BOP clade</taxon>
        <taxon>Oryzoideae</taxon>
        <taxon>Oryzeae</taxon>
        <taxon>Oryzinae</taxon>
        <taxon>Oryza</taxon>
    </lineage>
</organism>
<dbReference type="InterPro" id="IPR017972">
    <property type="entry name" value="Cyt_P450_CS"/>
</dbReference>
<dbReference type="Pfam" id="PF00067">
    <property type="entry name" value="p450"/>
    <property type="match status" value="2"/>
</dbReference>
<evidence type="ECO:0008006" key="10">
    <source>
        <dbReference type="Google" id="ProtNLM"/>
    </source>
</evidence>
<comment type="cofactor">
    <cofactor evidence="7">
        <name>heme</name>
        <dbReference type="ChEBI" id="CHEBI:30413"/>
    </cofactor>
</comment>
<keyword evidence="4" id="KW-1133">Transmembrane helix</keyword>
<dbReference type="Gene3D" id="1.10.630.10">
    <property type="entry name" value="Cytochrome P450"/>
    <property type="match status" value="2"/>
</dbReference>
<dbReference type="GO" id="GO:0005506">
    <property type="term" value="F:iron ion binding"/>
    <property type="evidence" value="ECO:0007669"/>
    <property type="project" value="InterPro"/>
</dbReference>
<dbReference type="Proteomes" id="UP000006038">
    <property type="component" value="Chromosome 1"/>
</dbReference>
<keyword evidence="9" id="KW-1185">Reference proteome</keyword>
<accession>J3L7W2</accession>
<evidence type="ECO:0000256" key="3">
    <source>
        <dbReference type="ARBA" id="ARBA00022723"/>
    </source>
</evidence>
<dbReference type="PANTHER" id="PTHR24296">
    <property type="entry name" value="CYTOCHROME P450"/>
    <property type="match status" value="1"/>
</dbReference>
<evidence type="ECO:0000313" key="8">
    <source>
        <dbReference type="EnsemblPlants" id="OB01G53180.1"/>
    </source>
</evidence>
<sequence length="949" mass="104758">MDYSNLAVAAAAVVLVIWLWRCRSTPSLNRPDTRGNHRRQANPILGNLVAFLANGHRFLDWSTGLLAAAPASTMQVQGPLGGLGSYCGVATADPDVVEHMLCANFHSYVKGERIRTAFADLLGDGLFLANGRLWSLQRKLASYSFSPRLLRHFAGRVLLDQLRRRLLPFLAAAADEGRVLDLQDVLRRFTFDNLCSVAFGVDDGSPSSSSSRLEAGGDSRNDAFFAAFDDAVDISFGRILRPTMVWKAMKLLDVGSERRLRRAIGVVNEYVTTIMESKLRRGEASEESDLLSRFTAAMEEDDGNELGAMFDSPAAKRRFLRDVVKTFVLAGKDTTSSALTWLFWFLAANPECERRVYEEVTALRGANECNDDDDDDAAGDESERYEELKQMHYLHAAITETMRLSPPVPMASRVAASNDVLPDGTVVRAGWFADYSSYAMGRMPRLWGQDCLEFRPERWLDDGGQFVAAGAARDPGMKVVAAAVVRRFAVGVVPAAAATAAPEHEMAVTLRMKGGLHGDRFAVPFGDLLGRGLFVADGRLWSLQRKLASYSFSSRSLRRFSARVLRAHLHRRLVPLLAAAAAAGSGEAVDLQDVFKRFGFDNICNVAFGVESSTLLEGGDPRHAAFFAAFDDAVEISVARVFQPTTLVWKAMKLANVGSERRMRDAIRVIDEYVMAIVASEERLHGEGDHKHEQHLLSRFAASMEEEGGELGAMFESPEAKRRFLRDVVVSFVMAGKDSTSSALTWLFWLLAANPRCERRVYEEVSRYGDDRRADAGGDGDGYDELKRMQYLHAAISEAMRLYPPVPIDSRVAAAADVLPDGTTVQAGWFADYSAHAMGRMPRLWGQDCLEFRPERWLNDGGEFVPVDAAMYPVFHAGPRACLGREMAYVQMKAVAAAVIRRFEVEPVQAPASMEAPPACEVTTTLRMKGGLLVRIRKRDDAVAHQHVT</sequence>
<comment type="similarity">
    <text evidence="1">Belongs to the cytochrome P450 family.</text>
</comment>
<keyword evidence="5" id="KW-0560">Oxidoreductase</keyword>
<dbReference type="GO" id="GO:0016705">
    <property type="term" value="F:oxidoreductase activity, acting on paired donors, with incorporation or reduction of molecular oxygen"/>
    <property type="evidence" value="ECO:0007669"/>
    <property type="project" value="InterPro"/>
</dbReference>
<evidence type="ECO:0000256" key="2">
    <source>
        <dbReference type="ARBA" id="ARBA00022692"/>
    </source>
</evidence>
<dbReference type="PRINTS" id="PR00385">
    <property type="entry name" value="P450"/>
</dbReference>
<feature type="binding site" description="axial binding residue" evidence="7">
    <location>
        <position position="882"/>
    </location>
    <ligand>
        <name>heme</name>
        <dbReference type="ChEBI" id="CHEBI:30413"/>
    </ligand>
    <ligandPart>
        <name>Fe</name>
        <dbReference type="ChEBI" id="CHEBI:18248"/>
    </ligandPart>
</feature>
<dbReference type="eggNOG" id="KOG0157">
    <property type="taxonomic scope" value="Eukaryota"/>
</dbReference>
<evidence type="ECO:0000313" key="9">
    <source>
        <dbReference type="Proteomes" id="UP000006038"/>
    </source>
</evidence>
<name>J3L7W2_ORYBR</name>
<evidence type="ECO:0000256" key="5">
    <source>
        <dbReference type="ARBA" id="ARBA00023002"/>
    </source>
</evidence>
<dbReference type="GO" id="GO:0020037">
    <property type="term" value="F:heme binding"/>
    <property type="evidence" value="ECO:0007669"/>
    <property type="project" value="InterPro"/>
</dbReference>
<keyword evidence="6 7" id="KW-0408">Iron</keyword>